<name>A0A6M5YL31_9BACT</name>
<dbReference type="InterPro" id="IPR029058">
    <property type="entry name" value="AB_hydrolase_fold"/>
</dbReference>
<dbReference type="Proteomes" id="UP000503447">
    <property type="component" value="Chromosome"/>
</dbReference>
<proteinExistence type="predicted"/>
<dbReference type="KEGG" id="ftj:FTUN_1223"/>
<dbReference type="Gene3D" id="3.40.50.1820">
    <property type="entry name" value="alpha/beta hydrolase"/>
    <property type="match status" value="1"/>
</dbReference>
<evidence type="ECO:0008006" key="3">
    <source>
        <dbReference type="Google" id="ProtNLM"/>
    </source>
</evidence>
<reference evidence="2" key="1">
    <citation type="submission" date="2020-05" db="EMBL/GenBank/DDBJ databases">
        <title>Frigoriglobus tundricola gen. nov., sp. nov., a psychrotolerant cellulolytic planctomycete of the family Gemmataceae with two divergent copies of 16S rRNA gene.</title>
        <authorList>
            <person name="Kulichevskaya I.S."/>
            <person name="Ivanova A.A."/>
            <person name="Naumoff D.G."/>
            <person name="Beletsky A.V."/>
            <person name="Rijpstra W.I.C."/>
            <person name="Sinninghe Damste J.S."/>
            <person name="Mardanov A.V."/>
            <person name="Ravin N.V."/>
            <person name="Dedysh S.N."/>
        </authorList>
    </citation>
    <scope>NUCLEOTIDE SEQUENCE [LARGE SCALE GENOMIC DNA]</scope>
    <source>
        <strain evidence="2">PL17</strain>
    </source>
</reference>
<dbReference type="PANTHER" id="PTHR48098">
    <property type="entry name" value="ENTEROCHELIN ESTERASE-RELATED"/>
    <property type="match status" value="1"/>
</dbReference>
<organism evidence="1 2">
    <name type="scientific">Frigoriglobus tundricola</name>
    <dbReference type="NCBI Taxonomy" id="2774151"/>
    <lineage>
        <taxon>Bacteria</taxon>
        <taxon>Pseudomonadati</taxon>
        <taxon>Planctomycetota</taxon>
        <taxon>Planctomycetia</taxon>
        <taxon>Gemmatales</taxon>
        <taxon>Gemmataceae</taxon>
        <taxon>Frigoriglobus</taxon>
    </lineage>
</organism>
<dbReference type="AlphaFoldDB" id="A0A6M5YL31"/>
<dbReference type="InterPro" id="IPR050583">
    <property type="entry name" value="Mycobacterial_A85_antigen"/>
</dbReference>
<dbReference type="PANTHER" id="PTHR48098:SF3">
    <property type="entry name" value="IRON(III) ENTEROBACTIN ESTERASE"/>
    <property type="match status" value="1"/>
</dbReference>
<evidence type="ECO:0000313" key="1">
    <source>
        <dbReference type="EMBL" id="QJW93712.1"/>
    </source>
</evidence>
<sequence>MRREYHRWWSPSLHRDMELLEFGHGGARAIAFPTSGGRFFEWENRGLVRALGHALENGWLHLVCVDAVDRESWYAYRQHPGARAWRHEQYTNYVMNEVLPWARWRNGHPYTIFTGASFGAFHALSMGLRYPDRVNRILSMSGLADIKMFLDGYYNETVYLQNPVDFIPNEHDAGRLDRLRALDIVLAVGNGDRLVHQNRELSGKLWAKGIGNALREWDGFAHDWPVWHDMVNRYIGGHD</sequence>
<protein>
    <recommendedName>
        <fullName evidence="3">Esterase</fullName>
    </recommendedName>
</protein>
<evidence type="ECO:0000313" key="2">
    <source>
        <dbReference type="Proteomes" id="UP000503447"/>
    </source>
</evidence>
<dbReference type="InterPro" id="IPR000801">
    <property type="entry name" value="Esterase-like"/>
</dbReference>
<dbReference type="SUPFAM" id="SSF53474">
    <property type="entry name" value="alpha/beta-Hydrolases"/>
    <property type="match status" value="1"/>
</dbReference>
<dbReference type="Pfam" id="PF00756">
    <property type="entry name" value="Esterase"/>
    <property type="match status" value="1"/>
</dbReference>
<keyword evidence="2" id="KW-1185">Reference proteome</keyword>
<dbReference type="EMBL" id="CP053452">
    <property type="protein sequence ID" value="QJW93712.1"/>
    <property type="molecule type" value="Genomic_DNA"/>
</dbReference>
<gene>
    <name evidence="1" type="ORF">FTUN_1223</name>
</gene>
<accession>A0A6M5YL31</accession>
<dbReference type="RefSeq" id="WP_171469864.1">
    <property type="nucleotide sequence ID" value="NZ_CP053452.2"/>
</dbReference>